<comment type="catalytic activity">
    <reaction evidence="7">
        <text>a hydroperoxide + [thioredoxin]-dithiol = an alcohol + [thioredoxin]-disulfide + H2O</text>
        <dbReference type="Rhea" id="RHEA:62620"/>
        <dbReference type="Rhea" id="RHEA-COMP:10698"/>
        <dbReference type="Rhea" id="RHEA-COMP:10700"/>
        <dbReference type="ChEBI" id="CHEBI:15377"/>
        <dbReference type="ChEBI" id="CHEBI:29950"/>
        <dbReference type="ChEBI" id="CHEBI:30879"/>
        <dbReference type="ChEBI" id="CHEBI:35924"/>
        <dbReference type="ChEBI" id="CHEBI:50058"/>
        <dbReference type="EC" id="1.11.1.24"/>
    </reaction>
</comment>
<proteinExistence type="inferred from homology"/>
<keyword evidence="3" id="KW-0575">Peroxidase</keyword>
<evidence type="ECO:0000256" key="4">
    <source>
        <dbReference type="ARBA" id="ARBA00022862"/>
    </source>
</evidence>
<evidence type="ECO:0000256" key="6">
    <source>
        <dbReference type="ARBA" id="ARBA00023284"/>
    </source>
</evidence>
<dbReference type="SUPFAM" id="SSF52833">
    <property type="entry name" value="Thioredoxin-like"/>
    <property type="match status" value="1"/>
</dbReference>
<dbReference type="InterPro" id="IPR036249">
    <property type="entry name" value="Thioredoxin-like_sf"/>
</dbReference>
<dbReference type="SUPFAM" id="SSF51412">
    <property type="entry name" value="Inosine monophosphate dehydrogenase (IMPDH)"/>
    <property type="match status" value="1"/>
</dbReference>
<dbReference type="GO" id="GO:0008379">
    <property type="term" value="F:thioredoxin peroxidase activity"/>
    <property type="evidence" value="ECO:0007669"/>
    <property type="project" value="TreeGrafter"/>
</dbReference>
<dbReference type="AlphaFoldDB" id="A0A2B4R3Y6"/>
<dbReference type="Pfam" id="PF00578">
    <property type="entry name" value="AhpC-TSA"/>
    <property type="match status" value="1"/>
</dbReference>
<accession>A0A2B4R3Y6</accession>
<protein>
    <recommendedName>
        <fullName evidence="2">thioredoxin-dependent peroxiredoxin</fullName>
        <ecNumber evidence="2">1.11.1.24</ecNumber>
    </recommendedName>
</protein>
<dbReference type="EMBL" id="LSMT01003668">
    <property type="protein sequence ID" value="PFX11108.1"/>
    <property type="molecule type" value="Genomic_DNA"/>
</dbReference>
<dbReference type="GO" id="GO:0042744">
    <property type="term" value="P:hydrogen peroxide catabolic process"/>
    <property type="evidence" value="ECO:0007669"/>
    <property type="project" value="TreeGrafter"/>
</dbReference>
<dbReference type="PROSITE" id="PS51352">
    <property type="entry name" value="THIOREDOXIN_2"/>
    <property type="match status" value="1"/>
</dbReference>
<sequence>MNVLWEMAGTEEILNGVLKGAKGLIHGVTCGAGMPYRVSEIAASFQVYYYPIVSSGRAFRALWKRAYHKYPKFLGAVVYEDPWRAGGHNGLSNSESPTSPEDPYSRVLALRHVMNEAGLNETPIIMAGGVWWLKEWEDWIDNKELGPIGFQFGTRPILTKESPVSDEWKQKLLTLKQGDILLNRFSPTGFYSSAVRNSFLQNLEKRNERQVAYTTKPIGEHRDALPIGVRQRVVYVAPADLEKARSWMQQGYTEAMRTPDSTLIFVTPNESKQILADQIGCMGCLSACLFSNWSQGESGTTEIIEFNDLESEFSTRNAALYGVSTDSEFVHLAWRQSHPGLKELKFPLLADIKRELSSTLGVLDRQEGVCLRATFIVDPEVTIRYASVNDLSVGRNPKEVLRILDALQTGELTPCNWNKGEEVIKVA</sequence>
<dbReference type="GO" id="GO:0045454">
    <property type="term" value="P:cell redox homeostasis"/>
    <property type="evidence" value="ECO:0007669"/>
    <property type="project" value="TreeGrafter"/>
</dbReference>
<dbReference type="STRING" id="50429.A0A2B4R3Y6"/>
<dbReference type="Gene3D" id="3.40.30.10">
    <property type="entry name" value="Glutaredoxin"/>
    <property type="match status" value="1"/>
</dbReference>
<feature type="domain" description="Thioredoxin" evidence="8">
    <location>
        <begin position="252"/>
        <end position="409"/>
    </location>
</feature>
<dbReference type="PANTHER" id="PTHR10681:SF121">
    <property type="entry name" value="ALKYL HYDROPEROXIDE REDUCTASE C"/>
    <property type="match status" value="1"/>
</dbReference>
<dbReference type="InterPro" id="IPR013766">
    <property type="entry name" value="Thioredoxin_domain"/>
</dbReference>
<dbReference type="GO" id="GO:0033554">
    <property type="term" value="P:cellular response to stress"/>
    <property type="evidence" value="ECO:0007669"/>
    <property type="project" value="TreeGrafter"/>
</dbReference>
<gene>
    <name evidence="9" type="ORF">AWC38_SpisGene25404</name>
</gene>
<evidence type="ECO:0000259" key="8">
    <source>
        <dbReference type="PROSITE" id="PS51352"/>
    </source>
</evidence>
<keyword evidence="5" id="KW-0560">Oxidoreductase</keyword>
<dbReference type="GO" id="GO:0005829">
    <property type="term" value="C:cytosol"/>
    <property type="evidence" value="ECO:0007669"/>
    <property type="project" value="TreeGrafter"/>
</dbReference>
<evidence type="ECO:0000256" key="3">
    <source>
        <dbReference type="ARBA" id="ARBA00022559"/>
    </source>
</evidence>
<evidence type="ECO:0000256" key="2">
    <source>
        <dbReference type="ARBA" id="ARBA00013017"/>
    </source>
</evidence>
<dbReference type="CDD" id="cd03015">
    <property type="entry name" value="PRX_Typ2cys"/>
    <property type="match status" value="1"/>
</dbReference>
<organism evidence="9">
    <name type="scientific">Stylophora pistillata</name>
    <name type="common">Smooth cauliflower coral</name>
    <dbReference type="NCBI Taxonomy" id="50429"/>
    <lineage>
        <taxon>Eukaryota</taxon>
        <taxon>Metazoa</taxon>
        <taxon>Cnidaria</taxon>
        <taxon>Anthozoa</taxon>
        <taxon>Hexacorallia</taxon>
        <taxon>Scleractinia</taxon>
        <taxon>Astrocoeniina</taxon>
        <taxon>Pocilloporidae</taxon>
        <taxon>Stylophora</taxon>
    </lineage>
</organism>
<dbReference type="InterPro" id="IPR000866">
    <property type="entry name" value="AhpC/TSA"/>
</dbReference>
<dbReference type="PANTHER" id="PTHR10681">
    <property type="entry name" value="THIOREDOXIN PEROXIDASE"/>
    <property type="match status" value="1"/>
</dbReference>
<comment type="caution">
    <text evidence="9">The sequence shown here is derived from an EMBL/GenBank/DDBJ whole genome shotgun (WGS) entry which is preliminary data.</text>
</comment>
<evidence type="ECO:0000256" key="1">
    <source>
        <dbReference type="ARBA" id="ARBA00009796"/>
    </source>
</evidence>
<keyword evidence="6" id="KW-0676">Redox-active center</keyword>
<dbReference type="OrthoDB" id="185659at2759"/>
<name>A0A2B4R3Y6_STYPI</name>
<dbReference type="InterPro" id="IPR050217">
    <property type="entry name" value="Peroxiredoxin"/>
</dbReference>
<comment type="similarity">
    <text evidence="1">Belongs to the peroxiredoxin family. AhpC/Prx1 subfamily.</text>
</comment>
<keyword evidence="4" id="KW-0049">Antioxidant</keyword>
<dbReference type="InterPro" id="IPR013785">
    <property type="entry name" value="Aldolase_TIM"/>
</dbReference>
<dbReference type="GO" id="GO:0006979">
    <property type="term" value="P:response to oxidative stress"/>
    <property type="evidence" value="ECO:0007669"/>
    <property type="project" value="TreeGrafter"/>
</dbReference>
<evidence type="ECO:0000256" key="7">
    <source>
        <dbReference type="ARBA" id="ARBA00049091"/>
    </source>
</evidence>
<evidence type="ECO:0000256" key="5">
    <source>
        <dbReference type="ARBA" id="ARBA00023002"/>
    </source>
</evidence>
<evidence type="ECO:0000313" key="9">
    <source>
        <dbReference type="EMBL" id="PFX11108.1"/>
    </source>
</evidence>
<reference evidence="9" key="1">
    <citation type="journal article" date="2017" name="J. ISSAAS">
        <title>Comparative analysis of the genomes of Stylophora pistillata and Acropora digitifera provides evidence for extensive differences between species of corals.</title>
        <authorList>
            <person name="Voolstra C.R."/>
            <person name="Li Y."/>
            <person name="Liew Y.J."/>
            <person name="Baumgarten S."/>
            <person name="Zoccola D."/>
            <person name="Flot J.-F."/>
            <person name="Tambutte S."/>
            <person name="Allemand D."/>
            <person name="Aranda M."/>
        </authorList>
    </citation>
    <scope>NUCLEOTIDE SEQUENCE</scope>
    <source>
        <strain evidence="9">CSM Monaco</strain>
        <tissue evidence="9">Whole animal</tissue>
    </source>
</reference>
<dbReference type="Gene3D" id="3.20.20.70">
    <property type="entry name" value="Aldolase class I"/>
    <property type="match status" value="1"/>
</dbReference>
<dbReference type="EC" id="1.11.1.24" evidence="2"/>
<dbReference type="Pfam" id="PF03060">
    <property type="entry name" value="NMO"/>
    <property type="match status" value="1"/>
</dbReference>